<dbReference type="STRING" id="753702.SAMN04488102_106109"/>
<dbReference type="FunFam" id="3.30.470.20:FF:000008">
    <property type="entry name" value="D-alanine--D-alanine ligase"/>
    <property type="match status" value="1"/>
</dbReference>
<comment type="subcellular location">
    <subcellularLocation>
        <location evidence="2 14">Cytoplasm</location>
    </subcellularLocation>
</comment>
<evidence type="ECO:0000256" key="9">
    <source>
        <dbReference type="ARBA" id="ARBA00022842"/>
    </source>
</evidence>
<proteinExistence type="inferred from homology"/>
<dbReference type="GO" id="GO:0005524">
    <property type="term" value="F:ATP binding"/>
    <property type="evidence" value="ECO:0007669"/>
    <property type="project" value="UniProtKB-UniRule"/>
</dbReference>
<dbReference type="InterPro" id="IPR011761">
    <property type="entry name" value="ATP-grasp"/>
</dbReference>
<keyword evidence="10 14" id="KW-0133">Cell shape</keyword>
<dbReference type="InterPro" id="IPR011095">
    <property type="entry name" value="Dala_Dala_lig_C"/>
</dbReference>
<dbReference type="EC" id="6.3.2.4" evidence="14"/>
<dbReference type="PANTHER" id="PTHR23132:SF23">
    <property type="entry name" value="D-ALANINE--D-ALANINE LIGASE B"/>
    <property type="match status" value="1"/>
</dbReference>
<gene>
    <name evidence="14" type="primary">ddl</name>
    <name evidence="19" type="ORF">SAMN04488102_106109</name>
</gene>
<keyword evidence="9 16" id="KW-0460">Magnesium</keyword>
<sequence length="341" mass="37655">MDIVVLAGGYSHEREVSMSSGSLIANALMKNGHRVILLDLYFGTDQAATFEEAYTKLSKDKYEYKVRRQIPDLNALRAQKEKPDEMIGKNIIPIGQSADLVFLSLHGELGENGQIQAVFDLYDITYTGTGYIGSAIAMNKILAKEVMSQHGIKTPKWEVLSEDQSPKTSVPCVVKPDASGSSIGVYLVDKEEDLEAAITDARKYSKDVLIEEMIEGREFSIGVLEDQALPPIEIIPKSGFYDYENKYQAGATVEICPAEISEALTKDMQAMAKRVFKALRLEYYARIDFMVSDSGDIYCIEANTLPGMTPTSLFPQEAAAAGIDYNSLCDRLAKLAADKRK</sequence>
<keyword evidence="20" id="KW-1185">Reference proteome</keyword>
<keyword evidence="12 16" id="KW-0464">Manganese</keyword>
<dbReference type="Gene3D" id="3.40.50.20">
    <property type="match status" value="1"/>
</dbReference>
<dbReference type="OrthoDB" id="9813261at2"/>
<accession>A0A1I1J0S5</accession>
<keyword evidence="7 17" id="KW-0547">Nucleotide-binding</keyword>
<evidence type="ECO:0000256" key="13">
    <source>
        <dbReference type="ARBA" id="ARBA00023316"/>
    </source>
</evidence>
<dbReference type="Gene3D" id="3.30.470.20">
    <property type="entry name" value="ATP-grasp fold, B domain"/>
    <property type="match status" value="1"/>
</dbReference>
<dbReference type="Pfam" id="PF01820">
    <property type="entry name" value="Dala_Dala_lig_N"/>
    <property type="match status" value="1"/>
</dbReference>
<keyword evidence="4 14" id="KW-0963">Cytoplasm</keyword>
<dbReference type="GO" id="GO:0008360">
    <property type="term" value="P:regulation of cell shape"/>
    <property type="evidence" value="ECO:0007669"/>
    <property type="project" value="UniProtKB-KW"/>
</dbReference>
<dbReference type="NCBIfam" id="NF002378">
    <property type="entry name" value="PRK01372.1"/>
    <property type="match status" value="1"/>
</dbReference>
<keyword evidence="6 16" id="KW-0479">Metal-binding</keyword>
<dbReference type="NCBIfam" id="TIGR01205">
    <property type="entry name" value="D_ala_D_alaTIGR"/>
    <property type="match status" value="1"/>
</dbReference>
<feature type="domain" description="ATP-grasp" evidence="18">
    <location>
        <begin position="144"/>
        <end position="334"/>
    </location>
</feature>
<feature type="binding site" evidence="16">
    <location>
        <position position="303"/>
    </location>
    <ligand>
        <name>Mg(2+)</name>
        <dbReference type="ChEBI" id="CHEBI:18420"/>
        <label>2</label>
    </ligand>
</feature>
<dbReference type="InterPro" id="IPR000291">
    <property type="entry name" value="D-Ala_lig_Van_CS"/>
</dbReference>
<comment type="cofactor">
    <cofactor evidence="16">
        <name>Mg(2+)</name>
        <dbReference type="ChEBI" id="CHEBI:18420"/>
    </cofactor>
    <cofactor evidence="16">
        <name>Mn(2+)</name>
        <dbReference type="ChEBI" id="CHEBI:29035"/>
    </cofactor>
    <text evidence="16">Binds 2 magnesium or manganese ions per subunit.</text>
</comment>
<dbReference type="RefSeq" id="WP_091530164.1">
    <property type="nucleotide sequence ID" value="NZ_FOLT01000006.1"/>
</dbReference>
<dbReference type="GO" id="GO:0005737">
    <property type="term" value="C:cytoplasm"/>
    <property type="evidence" value="ECO:0007669"/>
    <property type="project" value="UniProtKB-SubCell"/>
</dbReference>
<evidence type="ECO:0000256" key="11">
    <source>
        <dbReference type="ARBA" id="ARBA00022984"/>
    </source>
</evidence>
<dbReference type="GO" id="GO:0046872">
    <property type="term" value="F:metal ion binding"/>
    <property type="evidence" value="ECO:0007669"/>
    <property type="project" value="UniProtKB-KW"/>
</dbReference>
<evidence type="ECO:0000256" key="14">
    <source>
        <dbReference type="HAMAP-Rule" id="MF_00047"/>
    </source>
</evidence>
<dbReference type="Proteomes" id="UP000199612">
    <property type="component" value="Unassembled WGS sequence"/>
</dbReference>
<dbReference type="EMBL" id="FOLT01000006">
    <property type="protein sequence ID" value="SFC42104.1"/>
    <property type="molecule type" value="Genomic_DNA"/>
</dbReference>
<evidence type="ECO:0000313" key="19">
    <source>
        <dbReference type="EMBL" id="SFC42104.1"/>
    </source>
</evidence>
<evidence type="ECO:0000256" key="10">
    <source>
        <dbReference type="ARBA" id="ARBA00022960"/>
    </source>
</evidence>
<feature type="active site" evidence="15">
    <location>
        <position position="312"/>
    </location>
</feature>
<dbReference type="PROSITE" id="PS50975">
    <property type="entry name" value="ATP_GRASP"/>
    <property type="match status" value="1"/>
</dbReference>
<dbReference type="InterPro" id="IPR016185">
    <property type="entry name" value="PreATP-grasp_dom_sf"/>
</dbReference>
<evidence type="ECO:0000256" key="8">
    <source>
        <dbReference type="ARBA" id="ARBA00022840"/>
    </source>
</evidence>
<dbReference type="PROSITE" id="PS00843">
    <property type="entry name" value="DALA_DALA_LIGASE_1"/>
    <property type="match status" value="1"/>
</dbReference>
<dbReference type="UniPathway" id="UPA00219"/>
<evidence type="ECO:0000256" key="1">
    <source>
        <dbReference type="ARBA" id="ARBA00001936"/>
    </source>
</evidence>
<evidence type="ECO:0000256" key="2">
    <source>
        <dbReference type="ARBA" id="ARBA00004496"/>
    </source>
</evidence>
<dbReference type="Gene3D" id="3.30.1490.20">
    <property type="entry name" value="ATP-grasp fold, A domain"/>
    <property type="match status" value="1"/>
</dbReference>
<comment type="catalytic activity">
    <reaction evidence="14">
        <text>2 D-alanine + ATP = D-alanyl-D-alanine + ADP + phosphate + H(+)</text>
        <dbReference type="Rhea" id="RHEA:11224"/>
        <dbReference type="ChEBI" id="CHEBI:15378"/>
        <dbReference type="ChEBI" id="CHEBI:30616"/>
        <dbReference type="ChEBI" id="CHEBI:43474"/>
        <dbReference type="ChEBI" id="CHEBI:57416"/>
        <dbReference type="ChEBI" id="CHEBI:57822"/>
        <dbReference type="ChEBI" id="CHEBI:456216"/>
        <dbReference type="EC" id="6.3.2.4"/>
    </reaction>
</comment>
<reference evidence="20" key="1">
    <citation type="submission" date="2016-10" db="EMBL/GenBank/DDBJ databases">
        <authorList>
            <person name="Varghese N."/>
            <person name="Submissions S."/>
        </authorList>
    </citation>
    <scope>NUCLEOTIDE SEQUENCE [LARGE SCALE GENOMIC DNA]</scope>
    <source>
        <strain evidence="20">DSM 23664</strain>
    </source>
</reference>
<dbReference type="InterPro" id="IPR005905">
    <property type="entry name" value="D_ala_D_ala"/>
</dbReference>
<evidence type="ECO:0000256" key="17">
    <source>
        <dbReference type="PROSITE-ProRule" id="PRU00409"/>
    </source>
</evidence>
<dbReference type="GO" id="GO:0009252">
    <property type="term" value="P:peptidoglycan biosynthetic process"/>
    <property type="evidence" value="ECO:0007669"/>
    <property type="project" value="UniProtKB-UniRule"/>
</dbReference>
<organism evidence="19 20">
    <name type="scientific">Alkalibacterium subtropicum</name>
    <dbReference type="NCBI Taxonomy" id="753702"/>
    <lineage>
        <taxon>Bacteria</taxon>
        <taxon>Bacillati</taxon>
        <taxon>Bacillota</taxon>
        <taxon>Bacilli</taxon>
        <taxon>Lactobacillales</taxon>
        <taxon>Carnobacteriaceae</taxon>
        <taxon>Alkalibacterium</taxon>
    </lineage>
</organism>
<protein>
    <recommendedName>
        <fullName evidence="14">D-alanine--D-alanine ligase</fullName>
        <ecNumber evidence="14">6.3.2.4</ecNumber>
    </recommendedName>
    <alternativeName>
        <fullName evidence="14">D-Ala-D-Ala ligase</fullName>
    </alternativeName>
    <alternativeName>
        <fullName evidence="14">D-alanylalanine synthetase</fullName>
    </alternativeName>
</protein>
<dbReference type="Pfam" id="PF07478">
    <property type="entry name" value="Dala_Dala_lig_C"/>
    <property type="match status" value="1"/>
</dbReference>
<dbReference type="InterPro" id="IPR011127">
    <property type="entry name" value="Dala_Dala_lig_N"/>
</dbReference>
<dbReference type="SUPFAM" id="SSF52440">
    <property type="entry name" value="PreATP-grasp domain"/>
    <property type="match status" value="1"/>
</dbReference>
<keyword evidence="13 14" id="KW-0961">Cell wall biogenesis/degradation</keyword>
<evidence type="ECO:0000256" key="4">
    <source>
        <dbReference type="ARBA" id="ARBA00022490"/>
    </source>
</evidence>
<dbReference type="PIRSF" id="PIRSF039102">
    <property type="entry name" value="Ddl/VanB"/>
    <property type="match status" value="1"/>
</dbReference>
<evidence type="ECO:0000256" key="7">
    <source>
        <dbReference type="ARBA" id="ARBA00022741"/>
    </source>
</evidence>
<dbReference type="PANTHER" id="PTHR23132">
    <property type="entry name" value="D-ALANINE--D-ALANINE LIGASE"/>
    <property type="match status" value="1"/>
</dbReference>
<dbReference type="InterPro" id="IPR013815">
    <property type="entry name" value="ATP_grasp_subdomain_1"/>
</dbReference>
<dbReference type="SUPFAM" id="SSF56059">
    <property type="entry name" value="Glutathione synthetase ATP-binding domain-like"/>
    <property type="match status" value="1"/>
</dbReference>
<evidence type="ECO:0000256" key="12">
    <source>
        <dbReference type="ARBA" id="ARBA00023211"/>
    </source>
</evidence>
<evidence type="ECO:0000259" key="18">
    <source>
        <dbReference type="PROSITE" id="PS50975"/>
    </source>
</evidence>
<feature type="active site" evidence="15">
    <location>
        <position position="181"/>
    </location>
</feature>
<keyword evidence="11 14" id="KW-0573">Peptidoglycan synthesis</keyword>
<feature type="binding site" evidence="16">
    <location>
        <position position="288"/>
    </location>
    <ligand>
        <name>Mg(2+)</name>
        <dbReference type="ChEBI" id="CHEBI:18420"/>
        <label>1</label>
    </ligand>
</feature>
<evidence type="ECO:0000256" key="5">
    <source>
        <dbReference type="ARBA" id="ARBA00022598"/>
    </source>
</evidence>
<dbReference type="GO" id="GO:0008716">
    <property type="term" value="F:D-alanine-D-alanine ligase activity"/>
    <property type="evidence" value="ECO:0007669"/>
    <property type="project" value="UniProtKB-UniRule"/>
</dbReference>
<dbReference type="AlphaFoldDB" id="A0A1I1J0S5"/>
<feature type="binding site" evidence="16">
    <location>
        <position position="301"/>
    </location>
    <ligand>
        <name>Mg(2+)</name>
        <dbReference type="ChEBI" id="CHEBI:18420"/>
        <label>1</label>
    </ligand>
</feature>
<comment type="pathway">
    <text evidence="14">Cell wall biogenesis; peptidoglycan biosynthesis.</text>
</comment>
<evidence type="ECO:0000256" key="6">
    <source>
        <dbReference type="ARBA" id="ARBA00022723"/>
    </source>
</evidence>
<evidence type="ECO:0000256" key="3">
    <source>
        <dbReference type="ARBA" id="ARBA00010871"/>
    </source>
</evidence>
<feature type="active site" evidence="15">
    <location>
        <position position="13"/>
    </location>
</feature>
<dbReference type="GO" id="GO:0071555">
    <property type="term" value="P:cell wall organization"/>
    <property type="evidence" value="ECO:0007669"/>
    <property type="project" value="UniProtKB-KW"/>
</dbReference>
<feature type="binding site" evidence="16">
    <location>
        <position position="301"/>
    </location>
    <ligand>
        <name>Mg(2+)</name>
        <dbReference type="ChEBI" id="CHEBI:18420"/>
        <label>2</label>
    </ligand>
</feature>
<keyword evidence="5 14" id="KW-0436">Ligase</keyword>
<evidence type="ECO:0000313" key="20">
    <source>
        <dbReference type="Proteomes" id="UP000199612"/>
    </source>
</evidence>
<dbReference type="SMART" id="SM01209">
    <property type="entry name" value="GARS_A"/>
    <property type="match status" value="1"/>
</dbReference>
<comment type="similarity">
    <text evidence="3 14">Belongs to the D-alanine--D-alanine ligase family.</text>
</comment>
<evidence type="ECO:0000256" key="15">
    <source>
        <dbReference type="PIRSR" id="PIRSR039102-1"/>
    </source>
</evidence>
<dbReference type="HAMAP" id="MF_00047">
    <property type="entry name" value="Dala_Dala_lig"/>
    <property type="match status" value="1"/>
</dbReference>
<comment type="function">
    <text evidence="14">Cell wall formation.</text>
</comment>
<name>A0A1I1J0S5_9LACT</name>
<evidence type="ECO:0000256" key="16">
    <source>
        <dbReference type="PIRSR" id="PIRSR039102-3"/>
    </source>
</evidence>
<keyword evidence="8 17" id="KW-0067">ATP-binding</keyword>
<comment type="cofactor">
    <cofactor evidence="1">
        <name>Mn(2+)</name>
        <dbReference type="ChEBI" id="CHEBI:29035"/>
    </cofactor>
</comment>